<feature type="domain" description="L,D-TPase catalytic" evidence="9">
    <location>
        <begin position="56"/>
        <end position="164"/>
    </location>
</feature>
<feature type="active site" description="Proton donor/acceptor" evidence="7">
    <location>
        <position position="127"/>
    </location>
</feature>
<dbReference type="InterPro" id="IPR050979">
    <property type="entry name" value="LD-transpeptidase"/>
</dbReference>
<protein>
    <recommendedName>
        <fullName evidence="9">L,D-TPase catalytic domain-containing protein</fullName>
    </recommendedName>
</protein>
<evidence type="ECO:0000256" key="2">
    <source>
        <dbReference type="ARBA" id="ARBA00005992"/>
    </source>
</evidence>
<dbReference type="CDD" id="cd16913">
    <property type="entry name" value="YkuD_like"/>
    <property type="match status" value="1"/>
</dbReference>
<gene>
    <name evidence="10" type="ORF">COC42_03940</name>
</gene>
<evidence type="ECO:0000256" key="8">
    <source>
        <dbReference type="SAM" id="SignalP"/>
    </source>
</evidence>
<evidence type="ECO:0000256" key="4">
    <source>
        <dbReference type="ARBA" id="ARBA00022960"/>
    </source>
</evidence>
<dbReference type="GO" id="GO:0016740">
    <property type="term" value="F:transferase activity"/>
    <property type="evidence" value="ECO:0007669"/>
    <property type="project" value="UniProtKB-KW"/>
</dbReference>
<comment type="caution">
    <text evidence="10">The sequence shown here is derived from an EMBL/GenBank/DDBJ whole genome shotgun (WGS) entry which is preliminary data.</text>
</comment>
<organism evidence="10 11">
    <name type="scientific">Sphingomonas spermidinifaciens</name>
    <dbReference type="NCBI Taxonomy" id="1141889"/>
    <lineage>
        <taxon>Bacteria</taxon>
        <taxon>Pseudomonadati</taxon>
        <taxon>Pseudomonadota</taxon>
        <taxon>Alphaproteobacteria</taxon>
        <taxon>Sphingomonadales</taxon>
        <taxon>Sphingomonadaceae</taxon>
        <taxon>Sphingomonas</taxon>
    </lineage>
</organism>
<dbReference type="GO" id="GO:0071555">
    <property type="term" value="P:cell wall organization"/>
    <property type="evidence" value="ECO:0007669"/>
    <property type="project" value="UniProtKB-UniRule"/>
</dbReference>
<dbReference type="GO" id="GO:0018104">
    <property type="term" value="P:peptidoglycan-protein cross-linking"/>
    <property type="evidence" value="ECO:0007669"/>
    <property type="project" value="TreeGrafter"/>
</dbReference>
<comment type="pathway">
    <text evidence="1 7">Cell wall biogenesis; peptidoglycan biosynthesis.</text>
</comment>
<keyword evidence="11" id="KW-1185">Reference proteome</keyword>
<feature type="chain" id="PRO_5013308684" description="L,D-TPase catalytic domain-containing protein" evidence="8">
    <location>
        <begin position="25"/>
        <end position="199"/>
    </location>
</feature>
<comment type="similarity">
    <text evidence="2">Belongs to the YkuD family.</text>
</comment>
<evidence type="ECO:0000256" key="1">
    <source>
        <dbReference type="ARBA" id="ARBA00004752"/>
    </source>
</evidence>
<dbReference type="PANTHER" id="PTHR30582:SF2">
    <property type="entry name" value="L,D-TRANSPEPTIDASE YCIB-RELATED"/>
    <property type="match status" value="1"/>
</dbReference>
<dbReference type="PANTHER" id="PTHR30582">
    <property type="entry name" value="L,D-TRANSPEPTIDASE"/>
    <property type="match status" value="1"/>
</dbReference>
<dbReference type="AlphaFoldDB" id="A0A2A4B6E2"/>
<dbReference type="OrthoDB" id="463216at2"/>
<dbReference type="Pfam" id="PF03734">
    <property type="entry name" value="YkuD"/>
    <property type="match status" value="1"/>
</dbReference>
<evidence type="ECO:0000256" key="3">
    <source>
        <dbReference type="ARBA" id="ARBA00022679"/>
    </source>
</evidence>
<dbReference type="PROSITE" id="PS52029">
    <property type="entry name" value="LD_TPASE"/>
    <property type="match status" value="1"/>
</dbReference>
<keyword evidence="5 7" id="KW-0573">Peptidoglycan synthesis</keyword>
<name>A0A2A4B6E2_9SPHN</name>
<dbReference type="RefSeq" id="WP_096341934.1">
    <property type="nucleotide sequence ID" value="NZ_NWMW01000001.1"/>
</dbReference>
<evidence type="ECO:0000256" key="5">
    <source>
        <dbReference type="ARBA" id="ARBA00022984"/>
    </source>
</evidence>
<keyword evidence="8" id="KW-0732">Signal</keyword>
<keyword evidence="4 7" id="KW-0133">Cell shape</keyword>
<evidence type="ECO:0000313" key="10">
    <source>
        <dbReference type="EMBL" id="PCD03532.1"/>
    </source>
</evidence>
<feature type="signal peptide" evidence="8">
    <location>
        <begin position="1"/>
        <end position="24"/>
    </location>
</feature>
<evidence type="ECO:0000256" key="6">
    <source>
        <dbReference type="ARBA" id="ARBA00023316"/>
    </source>
</evidence>
<dbReference type="UniPathway" id="UPA00219"/>
<feature type="active site" description="Nucleophile" evidence="7">
    <location>
        <position position="140"/>
    </location>
</feature>
<keyword evidence="3" id="KW-0808">Transferase</keyword>
<dbReference type="InterPro" id="IPR005490">
    <property type="entry name" value="LD_TPept_cat_dom"/>
</dbReference>
<keyword evidence="6 7" id="KW-0961">Cell wall biogenesis/degradation</keyword>
<evidence type="ECO:0000313" key="11">
    <source>
        <dbReference type="Proteomes" id="UP000218366"/>
    </source>
</evidence>
<dbReference type="EMBL" id="NWMW01000001">
    <property type="protein sequence ID" value="PCD03532.1"/>
    <property type="molecule type" value="Genomic_DNA"/>
</dbReference>
<sequence>MINGLLRILAAGLAIAMVPAAAHARGPAVTSVISLESPLAPGEYAWDDAGVPAGPVRIVVDLSTEKIHVYRSGVEIGRAYILYGADHKPTPTGTFPILQKDRDHVSNLYGAPMPYMLRLTWGGVAIHGSQVEANAATHGCVGVPDEFAALLFAQAKKGDPVLVTRGWRPDLYKDEAPAAERLDTDQGGETIVTEEIVTP</sequence>
<dbReference type="GO" id="GO:0071972">
    <property type="term" value="F:peptidoglycan L,D-transpeptidase activity"/>
    <property type="evidence" value="ECO:0007669"/>
    <property type="project" value="TreeGrafter"/>
</dbReference>
<reference evidence="10 11" key="1">
    <citation type="submission" date="2017-09" db="EMBL/GenBank/DDBJ databases">
        <title>Sphingomonas spermidinifaciens 9NM-10, whole genome shotgun sequence.</title>
        <authorList>
            <person name="Feng G."/>
            <person name="Zhu H."/>
        </authorList>
    </citation>
    <scope>NUCLEOTIDE SEQUENCE [LARGE SCALE GENOMIC DNA]</scope>
    <source>
        <strain evidence="10 11">9NM-10</strain>
    </source>
</reference>
<evidence type="ECO:0000259" key="9">
    <source>
        <dbReference type="PROSITE" id="PS52029"/>
    </source>
</evidence>
<dbReference type="Gene3D" id="2.40.440.10">
    <property type="entry name" value="L,D-transpeptidase catalytic domain-like"/>
    <property type="match status" value="1"/>
</dbReference>
<proteinExistence type="inferred from homology"/>
<dbReference type="GO" id="GO:0008360">
    <property type="term" value="P:regulation of cell shape"/>
    <property type="evidence" value="ECO:0007669"/>
    <property type="project" value="UniProtKB-UniRule"/>
</dbReference>
<dbReference type="InterPro" id="IPR038063">
    <property type="entry name" value="Transpep_catalytic_dom"/>
</dbReference>
<evidence type="ECO:0000256" key="7">
    <source>
        <dbReference type="PROSITE-ProRule" id="PRU01373"/>
    </source>
</evidence>
<accession>A0A2A4B6E2</accession>
<dbReference type="GO" id="GO:0005576">
    <property type="term" value="C:extracellular region"/>
    <property type="evidence" value="ECO:0007669"/>
    <property type="project" value="TreeGrafter"/>
</dbReference>
<dbReference type="Proteomes" id="UP000218366">
    <property type="component" value="Unassembled WGS sequence"/>
</dbReference>
<dbReference type="SUPFAM" id="SSF141523">
    <property type="entry name" value="L,D-transpeptidase catalytic domain-like"/>
    <property type="match status" value="1"/>
</dbReference>